<evidence type="ECO:0000313" key="1">
    <source>
        <dbReference type="EMBL" id="TWU19194.1"/>
    </source>
</evidence>
<evidence type="ECO:0008006" key="3">
    <source>
        <dbReference type="Google" id="ProtNLM"/>
    </source>
</evidence>
<dbReference type="EMBL" id="SJPU01000001">
    <property type="protein sequence ID" value="TWU19194.1"/>
    <property type="molecule type" value="Genomic_DNA"/>
</dbReference>
<dbReference type="AlphaFoldDB" id="A0A5C6C7A0"/>
<organism evidence="1 2">
    <name type="scientific">Allorhodopirellula heiligendammensis</name>
    <dbReference type="NCBI Taxonomy" id="2714739"/>
    <lineage>
        <taxon>Bacteria</taxon>
        <taxon>Pseudomonadati</taxon>
        <taxon>Planctomycetota</taxon>
        <taxon>Planctomycetia</taxon>
        <taxon>Pirellulales</taxon>
        <taxon>Pirellulaceae</taxon>
        <taxon>Allorhodopirellula</taxon>
    </lineage>
</organism>
<reference evidence="1 2" key="1">
    <citation type="journal article" date="2020" name="Antonie Van Leeuwenhoek">
        <title>Rhodopirellula heiligendammensis sp. nov., Rhodopirellula pilleata sp. nov., and Rhodopirellula solitaria sp. nov. isolated from natural or artificial marine surfaces in Northern Germany and California, USA, and emended description of the genus Rhodopirellula.</title>
        <authorList>
            <person name="Kallscheuer N."/>
            <person name="Wiegand S."/>
            <person name="Jogler M."/>
            <person name="Boedeker C."/>
            <person name="Peeters S.H."/>
            <person name="Rast P."/>
            <person name="Heuer A."/>
            <person name="Jetten M.S.M."/>
            <person name="Rohde M."/>
            <person name="Jogler C."/>
        </authorList>
    </citation>
    <scope>NUCLEOTIDE SEQUENCE [LARGE SCALE GENOMIC DNA]</scope>
    <source>
        <strain evidence="1 2">Poly21</strain>
    </source>
</reference>
<dbReference type="Pfam" id="PF11211">
    <property type="entry name" value="DUF2997"/>
    <property type="match status" value="1"/>
</dbReference>
<dbReference type="RefSeq" id="WP_146406073.1">
    <property type="nucleotide sequence ID" value="NZ_SJPU01000001.1"/>
</dbReference>
<dbReference type="OrthoDB" id="288620at2"/>
<accession>A0A5C6C7A0</accession>
<comment type="caution">
    <text evidence="1">The sequence shown here is derived from an EMBL/GenBank/DDBJ whole genome shotgun (WGS) entry which is preliminary data.</text>
</comment>
<sequence length="64" mass="7165">MSKTIEIVVTPTGQTQVQTKGFTGTECRQASQFIEQALGQRTSEQLTAEFHQQASQQQSNQQHQ</sequence>
<keyword evidence="2" id="KW-1185">Reference proteome</keyword>
<name>A0A5C6C7A0_9BACT</name>
<dbReference type="InterPro" id="IPR021375">
    <property type="entry name" value="DUF2997"/>
</dbReference>
<proteinExistence type="predicted"/>
<protein>
    <recommendedName>
        <fullName evidence="3">DUF2997 domain-containing protein</fullName>
    </recommendedName>
</protein>
<evidence type="ECO:0000313" key="2">
    <source>
        <dbReference type="Proteomes" id="UP000319908"/>
    </source>
</evidence>
<dbReference type="Proteomes" id="UP000319908">
    <property type="component" value="Unassembled WGS sequence"/>
</dbReference>
<gene>
    <name evidence="1" type="ORF">Poly21_13650</name>
</gene>